<dbReference type="Pfam" id="PF00535">
    <property type="entry name" value="Glycos_transf_2"/>
    <property type="match status" value="1"/>
</dbReference>
<dbReference type="PANTHER" id="PTHR43685:SF2">
    <property type="entry name" value="GLYCOSYLTRANSFERASE 2-LIKE DOMAIN-CONTAINING PROTEIN"/>
    <property type="match status" value="1"/>
</dbReference>
<dbReference type="Proteomes" id="UP000319716">
    <property type="component" value="Unassembled WGS sequence"/>
</dbReference>
<evidence type="ECO:0000313" key="5">
    <source>
        <dbReference type="Proteomes" id="UP000319716"/>
    </source>
</evidence>
<evidence type="ECO:0000259" key="3">
    <source>
        <dbReference type="Pfam" id="PF00535"/>
    </source>
</evidence>
<dbReference type="SUPFAM" id="SSF53448">
    <property type="entry name" value="Nucleotide-diphospho-sugar transferases"/>
    <property type="match status" value="1"/>
</dbReference>
<keyword evidence="2" id="KW-1133">Transmembrane helix</keyword>
<dbReference type="InterPro" id="IPR001173">
    <property type="entry name" value="Glyco_trans_2-like"/>
</dbReference>
<name>A0A4Y1ZEB5_9BACL</name>
<evidence type="ECO:0000256" key="1">
    <source>
        <dbReference type="SAM" id="Coils"/>
    </source>
</evidence>
<accession>A0A4Y1ZEB5</accession>
<feature type="transmembrane region" description="Helical" evidence="2">
    <location>
        <begin position="31"/>
        <end position="51"/>
    </location>
</feature>
<feature type="domain" description="Glycosyltransferase 2-like" evidence="3">
    <location>
        <begin position="269"/>
        <end position="373"/>
    </location>
</feature>
<keyword evidence="4" id="KW-0808">Transferase</keyword>
<dbReference type="PANTHER" id="PTHR43685">
    <property type="entry name" value="GLYCOSYLTRANSFERASE"/>
    <property type="match status" value="1"/>
</dbReference>
<dbReference type="FunFam" id="3.90.550.10:FF:000130">
    <property type="entry name" value="Family 2 glycosyl transferase"/>
    <property type="match status" value="1"/>
</dbReference>
<keyword evidence="2" id="KW-0812">Transmembrane</keyword>
<keyword evidence="1" id="KW-0175">Coiled coil</keyword>
<evidence type="ECO:0000256" key="2">
    <source>
        <dbReference type="SAM" id="Phobius"/>
    </source>
</evidence>
<dbReference type="InterPro" id="IPR029044">
    <property type="entry name" value="Nucleotide-diphossugar_trans"/>
</dbReference>
<dbReference type="AlphaFoldDB" id="A0A4Y1ZEB5"/>
<dbReference type="Gene3D" id="3.90.550.10">
    <property type="entry name" value="Spore Coat Polysaccharide Biosynthesis Protein SpsA, Chain A"/>
    <property type="match status" value="1"/>
</dbReference>
<comment type="caution">
    <text evidence="4">The sequence shown here is derived from an EMBL/GenBank/DDBJ whole genome shotgun (WGS) entry which is preliminary data.</text>
</comment>
<dbReference type="EMBL" id="BEXB01000026">
    <property type="protein sequence ID" value="GAY77445.1"/>
    <property type="molecule type" value="Genomic_DNA"/>
</dbReference>
<dbReference type="CDD" id="cd00761">
    <property type="entry name" value="Glyco_tranf_GTA_type"/>
    <property type="match status" value="1"/>
</dbReference>
<evidence type="ECO:0000313" key="4">
    <source>
        <dbReference type="EMBL" id="GAY77445.1"/>
    </source>
</evidence>
<protein>
    <submittedName>
        <fullName evidence="4">Putative N-acetylgalactosaminyl-diphosphoundecaprenol glucuronosyltransferase</fullName>
    </submittedName>
</protein>
<gene>
    <name evidence="4" type="ORF">NBRC111894_2999</name>
</gene>
<dbReference type="InterPro" id="IPR050834">
    <property type="entry name" value="Glycosyltransf_2"/>
</dbReference>
<sequence length="506" mass="57960">MLRKRPLLCFKVGRVDEMNLLKRFTARLKHYLWLVLALPAALAVIGFLVPVGSMPSSYQAQATVQLGNYEDPIFNETNQVMLMLANAPFYQQQLPQLWAQNEQELLSEVEIRDLNNRLIQLRYRAASKEEAKNGAQAITDAFLNADRQHYERRKRLIDQTLSQLEKEKTPASDSAARTRFFYKLQSLKLTMRPAQQLEQVSSSGASVTTLSSKKRAVLGAVIGMTLVLLAAALPEFIRKMTRWELNNDGCGTRLQHSDFGNHTDVLLGKTVQQTIQSVRAQTWPYWELIIVDDASSDRTRAMLREAAKEDARIRPIFLEENHGAAFARNTALDHAKGRYVAFLDSDDCWKPRKLENQLHFMEMHQYAFTFTGYELMDAEGHLLNKIVSAPKRVTYKRMLKNTIVGCLTVMIDRKQTGAFRMPNLRSRQDLATWLSLLKTGLVAYGMDEVLAEYRISGKTSLSGNKWKAAKKTWFVYRNVERLPLIPSCWYFVHYAAHALMKRMIST</sequence>
<dbReference type="GO" id="GO:0016740">
    <property type="term" value="F:transferase activity"/>
    <property type="evidence" value="ECO:0007669"/>
    <property type="project" value="UniProtKB-KW"/>
</dbReference>
<feature type="transmembrane region" description="Helical" evidence="2">
    <location>
        <begin position="216"/>
        <end position="237"/>
    </location>
</feature>
<proteinExistence type="predicted"/>
<keyword evidence="2" id="KW-0472">Membrane</keyword>
<organism evidence="4 5">
    <name type="scientific">Sporolactobacillus inulinus</name>
    <dbReference type="NCBI Taxonomy" id="2078"/>
    <lineage>
        <taxon>Bacteria</taxon>
        <taxon>Bacillati</taxon>
        <taxon>Bacillota</taxon>
        <taxon>Bacilli</taxon>
        <taxon>Bacillales</taxon>
        <taxon>Sporolactobacillaceae</taxon>
        <taxon>Sporolactobacillus</taxon>
    </lineage>
</organism>
<reference evidence="4 5" key="1">
    <citation type="submission" date="2017-11" db="EMBL/GenBank/DDBJ databases">
        <title>Draft Genome Sequence of Sporolactobacillus inulinus NBRC 111894 Isolated from Koso, a Japanese Sugar-Vegetable Fermented Beverage.</title>
        <authorList>
            <person name="Chiou T.Y."/>
            <person name="Oshima K."/>
            <person name="Suda W."/>
            <person name="Hattori M."/>
            <person name="Takahashi T."/>
        </authorList>
    </citation>
    <scope>NUCLEOTIDE SEQUENCE [LARGE SCALE GENOMIC DNA]</scope>
    <source>
        <strain evidence="4 5">NBRC111894</strain>
    </source>
</reference>
<feature type="coiled-coil region" evidence="1">
    <location>
        <begin position="111"/>
        <end position="167"/>
    </location>
</feature>